<dbReference type="GO" id="GO:0006313">
    <property type="term" value="P:DNA transposition"/>
    <property type="evidence" value="ECO:0007669"/>
    <property type="project" value="InterPro"/>
</dbReference>
<dbReference type="EMBL" id="UOFU01000104">
    <property type="protein sequence ID" value="VAW96649.1"/>
    <property type="molecule type" value="Genomic_DNA"/>
</dbReference>
<proteinExistence type="predicted"/>
<dbReference type="SUPFAM" id="SSF46689">
    <property type="entry name" value="Homeodomain-like"/>
    <property type="match status" value="1"/>
</dbReference>
<evidence type="ECO:0000313" key="1">
    <source>
        <dbReference type="EMBL" id="VAW96649.1"/>
    </source>
</evidence>
<dbReference type="InterPro" id="IPR002514">
    <property type="entry name" value="Transposase_8"/>
</dbReference>
<protein>
    <recommendedName>
        <fullName evidence="2">Transposase</fullName>
    </recommendedName>
</protein>
<dbReference type="AlphaFoldDB" id="A0A3B1AED0"/>
<dbReference type="GO" id="GO:0004803">
    <property type="term" value="F:transposase activity"/>
    <property type="evidence" value="ECO:0007669"/>
    <property type="project" value="InterPro"/>
</dbReference>
<dbReference type="GO" id="GO:0003677">
    <property type="term" value="F:DNA binding"/>
    <property type="evidence" value="ECO:0007669"/>
    <property type="project" value="InterPro"/>
</dbReference>
<accession>A0A3B1AED0</accession>
<dbReference type="Pfam" id="PF01527">
    <property type="entry name" value="HTH_Tnp_1"/>
    <property type="match status" value="1"/>
</dbReference>
<gene>
    <name evidence="1" type="ORF">MNBD_GAMMA20-2510</name>
</gene>
<organism evidence="1">
    <name type="scientific">hydrothermal vent metagenome</name>
    <dbReference type="NCBI Taxonomy" id="652676"/>
    <lineage>
        <taxon>unclassified sequences</taxon>
        <taxon>metagenomes</taxon>
        <taxon>ecological metagenomes</taxon>
    </lineage>
</organism>
<evidence type="ECO:0008006" key="2">
    <source>
        <dbReference type="Google" id="ProtNLM"/>
    </source>
</evidence>
<dbReference type="InterPro" id="IPR009057">
    <property type="entry name" value="Homeodomain-like_sf"/>
</dbReference>
<sequence>MKSYSAERKESVVQKMMPLHNIPIPRLAEETGISDVTLYHWRKQARSAIRITPR</sequence>
<name>A0A3B1AED0_9ZZZZ</name>
<reference evidence="1" key="1">
    <citation type="submission" date="2018-06" db="EMBL/GenBank/DDBJ databases">
        <authorList>
            <person name="Zhirakovskaya E."/>
        </authorList>
    </citation>
    <scope>NUCLEOTIDE SEQUENCE</scope>
</reference>